<dbReference type="InterPro" id="IPR051226">
    <property type="entry name" value="PP1_Regulatory_Subunit"/>
</dbReference>
<dbReference type="Gene3D" id="6.10.250.1820">
    <property type="match status" value="1"/>
</dbReference>
<dbReference type="InterPro" id="IPR031775">
    <property type="entry name" value="PRKG1_interact"/>
</dbReference>
<accession>A0A1Y1JTK2</accession>
<evidence type="ECO:0000313" key="6">
    <source>
        <dbReference type="EMBL" id="JAV52639.1"/>
    </source>
</evidence>
<proteinExistence type="predicted"/>
<keyword evidence="2" id="KW-0677">Repeat</keyword>
<reference evidence="6" key="1">
    <citation type="journal article" date="2016" name="Sci. Rep.">
        <title>Molecular characterization of firefly nuptial gifts: a multi-omics approach sheds light on postcopulatory sexual selection.</title>
        <authorList>
            <person name="Al-Wathiqui N."/>
            <person name="Fallon T.R."/>
            <person name="South A."/>
            <person name="Weng J.K."/>
            <person name="Lewis S.M."/>
        </authorList>
    </citation>
    <scope>NUCLEOTIDE SEQUENCE</scope>
</reference>
<dbReference type="GO" id="GO:0004857">
    <property type="term" value="F:enzyme inhibitor activity"/>
    <property type="evidence" value="ECO:0007669"/>
    <property type="project" value="TreeGrafter"/>
</dbReference>
<keyword evidence="3" id="KW-0175">Coiled coil</keyword>
<feature type="region of interest" description="Disordered" evidence="4">
    <location>
        <begin position="1"/>
        <end position="21"/>
    </location>
</feature>
<dbReference type="GO" id="GO:0019208">
    <property type="term" value="F:phosphatase regulator activity"/>
    <property type="evidence" value="ECO:0007669"/>
    <property type="project" value="TreeGrafter"/>
</dbReference>
<dbReference type="EMBL" id="GEZM01101479">
    <property type="protein sequence ID" value="JAV52639.1"/>
    <property type="molecule type" value="Transcribed_RNA"/>
</dbReference>
<dbReference type="PANTHER" id="PTHR24179">
    <property type="entry name" value="PROTEIN PHOSPHATASE 1 REGULATORY SUBUNIT 12"/>
    <property type="match status" value="1"/>
</dbReference>
<dbReference type="Pfam" id="PF15898">
    <property type="entry name" value="PRKG1_interact"/>
    <property type="match status" value="1"/>
</dbReference>
<organism evidence="6">
    <name type="scientific">Photinus pyralis</name>
    <name type="common">Common eastern firefly</name>
    <name type="synonym">Lampyris pyralis</name>
    <dbReference type="NCBI Taxonomy" id="7054"/>
    <lineage>
        <taxon>Eukaryota</taxon>
        <taxon>Metazoa</taxon>
        <taxon>Ecdysozoa</taxon>
        <taxon>Arthropoda</taxon>
        <taxon>Hexapoda</taxon>
        <taxon>Insecta</taxon>
        <taxon>Pterygota</taxon>
        <taxon>Neoptera</taxon>
        <taxon>Endopterygota</taxon>
        <taxon>Coleoptera</taxon>
        <taxon>Polyphaga</taxon>
        <taxon>Elateriformia</taxon>
        <taxon>Elateroidea</taxon>
        <taxon>Lampyridae</taxon>
        <taxon>Lampyrinae</taxon>
        <taxon>Photinus</taxon>
    </lineage>
</organism>
<dbReference type="GO" id="GO:0005737">
    <property type="term" value="C:cytoplasm"/>
    <property type="evidence" value="ECO:0007669"/>
    <property type="project" value="TreeGrafter"/>
</dbReference>
<feature type="compositionally biased region" description="Low complexity" evidence="4">
    <location>
        <begin position="134"/>
        <end position="151"/>
    </location>
</feature>
<evidence type="ECO:0000259" key="5">
    <source>
        <dbReference type="Pfam" id="PF15898"/>
    </source>
</evidence>
<feature type="domain" description="cGMP-dependent protein kinase interacting" evidence="5">
    <location>
        <begin position="183"/>
        <end position="278"/>
    </location>
</feature>
<name>A0A1Y1JTK2_PHOPY</name>
<feature type="coiled-coil region" evidence="3">
    <location>
        <begin position="188"/>
        <end position="280"/>
    </location>
</feature>
<dbReference type="PANTHER" id="PTHR24179:SF21">
    <property type="entry name" value="MYOSIN BINDING SUBUNIT, ISOFORM O"/>
    <property type="match status" value="1"/>
</dbReference>
<keyword evidence="1" id="KW-0217">Developmental protein</keyword>
<evidence type="ECO:0000256" key="4">
    <source>
        <dbReference type="SAM" id="MobiDB-lite"/>
    </source>
</evidence>
<evidence type="ECO:0000256" key="2">
    <source>
        <dbReference type="ARBA" id="ARBA00022737"/>
    </source>
</evidence>
<evidence type="ECO:0000256" key="3">
    <source>
        <dbReference type="SAM" id="Coils"/>
    </source>
</evidence>
<feature type="compositionally biased region" description="Polar residues" evidence="4">
    <location>
        <begin position="116"/>
        <end position="126"/>
    </location>
</feature>
<feature type="region of interest" description="Disordered" evidence="4">
    <location>
        <begin position="112"/>
        <end position="176"/>
    </location>
</feature>
<dbReference type="GO" id="GO:0019901">
    <property type="term" value="F:protein kinase binding"/>
    <property type="evidence" value="ECO:0007669"/>
    <property type="project" value="InterPro"/>
</dbReference>
<evidence type="ECO:0000256" key="1">
    <source>
        <dbReference type="ARBA" id="ARBA00022473"/>
    </source>
</evidence>
<sequence length="283" mass="31971">MSFRNTPSARQRSSSLVRFGSTGNVGYGRPRSLGFFNANKFSPYATSQTSNFSPYSSVNNNYSPSYSSNYKSPYFSNDYRGRNGYASLTIPVKAFSPTSVVPNYAKLFDNTHVKSARQSRPTTRSDSFNRKRSLSSVSSGMGSRSLSLTSLNSEGYASGTDRSNRSSRLGSTTDIRGENGEIDYKKLYEQAILENDRLRDKLKKSDEELRDTKQTLERLNTVTSKNSLSELEKREKRAMERKLSEMEEELKQLQKLKAENERLRAENRALTRVVSKLTNSANK</sequence>
<protein>
    <recommendedName>
        <fullName evidence="5">cGMP-dependent protein kinase interacting domain-containing protein</fullName>
    </recommendedName>
</protein>
<dbReference type="AlphaFoldDB" id="A0A1Y1JTK2"/>